<name>A0A9D6Z359_9BACT</name>
<comment type="caution">
    <text evidence="4">The sequence shown here is derived from an EMBL/GenBank/DDBJ whole genome shotgun (WGS) entry which is preliminary data.</text>
</comment>
<feature type="domain" description="Glycosyltransferase 2-like" evidence="3">
    <location>
        <begin position="13"/>
        <end position="135"/>
    </location>
</feature>
<dbReference type="Pfam" id="PF00535">
    <property type="entry name" value="Glycos_transf_2"/>
    <property type="match status" value="1"/>
</dbReference>
<dbReference type="PANTHER" id="PTHR43630">
    <property type="entry name" value="POLY-BETA-1,6-N-ACETYL-D-GLUCOSAMINE SYNTHASE"/>
    <property type="match status" value="1"/>
</dbReference>
<evidence type="ECO:0000259" key="3">
    <source>
        <dbReference type="Pfam" id="PF00535"/>
    </source>
</evidence>
<dbReference type="CDD" id="cd02511">
    <property type="entry name" value="Beta4Glucosyltransferase"/>
    <property type="match status" value="1"/>
</dbReference>
<dbReference type="EMBL" id="JACRDE010000227">
    <property type="protein sequence ID" value="MBI5249495.1"/>
    <property type="molecule type" value="Genomic_DNA"/>
</dbReference>
<organism evidence="4 5">
    <name type="scientific">Desulfomonile tiedjei</name>
    <dbReference type="NCBI Taxonomy" id="2358"/>
    <lineage>
        <taxon>Bacteria</taxon>
        <taxon>Pseudomonadati</taxon>
        <taxon>Thermodesulfobacteriota</taxon>
        <taxon>Desulfomonilia</taxon>
        <taxon>Desulfomonilales</taxon>
        <taxon>Desulfomonilaceae</taxon>
        <taxon>Desulfomonile</taxon>
    </lineage>
</organism>
<evidence type="ECO:0000256" key="1">
    <source>
        <dbReference type="ARBA" id="ARBA00038494"/>
    </source>
</evidence>
<dbReference type="InterPro" id="IPR001173">
    <property type="entry name" value="Glyco_trans_2-like"/>
</dbReference>
<proteinExistence type="inferred from homology"/>
<feature type="transmembrane region" description="Helical" evidence="2">
    <location>
        <begin position="203"/>
        <end position="224"/>
    </location>
</feature>
<reference evidence="4" key="1">
    <citation type="submission" date="2020-07" db="EMBL/GenBank/DDBJ databases">
        <title>Huge and variable diversity of episymbiotic CPR bacteria and DPANN archaea in groundwater ecosystems.</title>
        <authorList>
            <person name="He C.Y."/>
            <person name="Keren R."/>
            <person name="Whittaker M."/>
            <person name="Farag I.F."/>
            <person name="Doudna J."/>
            <person name="Cate J.H.D."/>
            <person name="Banfield J.F."/>
        </authorList>
    </citation>
    <scope>NUCLEOTIDE SEQUENCE</scope>
    <source>
        <strain evidence="4">NC_groundwater_1664_Pr3_B-0.1um_52_9</strain>
    </source>
</reference>
<dbReference type="PANTHER" id="PTHR43630:SF2">
    <property type="entry name" value="GLYCOSYLTRANSFERASE"/>
    <property type="match status" value="1"/>
</dbReference>
<protein>
    <submittedName>
        <fullName evidence="4">Glycosyltransferase family 2 protein</fullName>
    </submittedName>
</protein>
<comment type="similarity">
    <text evidence="1">Belongs to the glycosyltransferase 2 family. WaaE/KdtX subfamily.</text>
</comment>
<keyword evidence="2" id="KW-0472">Membrane</keyword>
<evidence type="ECO:0000313" key="5">
    <source>
        <dbReference type="Proteomes" id="UP000807825"/>
    </source>
</evidence>
<dbReference type="AlphaFoldDB" id="A0A9D6Z359"/>
<dbReference type="Gene3D" id="3.90.550.10">
    <property type="entry name" value="Spore Coat Polysaccharide Biosynthesis Protein SpsA, Chain A"/>
    <property type="match status" value="1"/>
</dbReference>
<dbReference type="InterPro" id="IPR029044">
    <property type="entry name" value="Nucleotide-diphossugar_trans"/>
</dbReference>
<evidence type="ECO:0000313" key="4">
    <source>
        <dbReference type="EMBL" id="MBI5249495.1"/>
    </source>
</evidence>
<evidence type="ECO:0000256" key="2">
    <source>
        <dbReference type="SAM" id="Phobius"/>
    </source>
</evidence>
<dbReference type="Proteomes" id="UP000807825">
    <property type="component" value="Unassembled WGS sequence"/>
</dbReference>
<keyword evidence="2" id="KW-1133">Transmembrane helix</keyword>
<dbReference type="SUPFAM" id="SSF53448">
    <property type="entry name" value="Nucleotide-diphospho-sugar transferases"/>
    <property type="match status" value="1"/>
</dbReference>
<feature type="transmembrane region" description="Helical" evidence="2">
    <location>
        <begin position="230"/>
        <end position="246"/>
    </location>
</feature>
<sequence>MNNARNTENPLLTIAVIARNEADRIRVLLESATIGDEILVVDSGSTDGTVEICNSFGARVIHQQWLGYAAQKQFALEQASGLWVLSLDADEALSPQGAAEILNAINDAAPEVHGFSIPRLSRYLNRWIRHGGWYPDRKVRLVRRGQGQWVGDGLHERLEVSGEISRLERPFLHYVYRDISDQVRTMNRFSTVAATHRRKSGSLAYLLLGLVHAVGKFLECAIWKLGLLDGVPGFIIAVNSAFYVFLKHAKAWEKGLPEDNELLPPEQTS</sequence>
<keyword evidence="2" id="KW-0812">Transmembrane</keyword>
<gene>
    <name evidence="4" type="ORF">HY912_08375</name>
</gene>
<accession>A0A9D6Z359</accession>